<feature type="domain" description="DUF8204" evidence="2">
    <location>
        <begin position="14"/>
        <end position="96"/>
    </location>
</feature>
<feature type="region of interest" description="Disordered" evidence="1">
    <location>
        <begin position="121"/>
        <end position="152"/>
    </location>
</feature>
<protein>
    <recommendedName>
        <fullName evidence="2">DUF8204 domain-containing protein</fullName>
    </recommendedName>
</protein>
<evidence type="ECO:0000259" key="2">
    <source>
        <dbReference type="Pfam" id="PF26631"/>
    </source>
</evidence>
<name>A0ABQ5SFW7_9CHLO</name>
<keyword evidence="4" id="KW-1185">Reference proteome</keyword>
<evidence type="ECO:0000313" key="4">
    <source>
        <dbReference type="Proteomes" id="UP001165090"/>
    </source>
</evidence>
<dbReference type="PANTHER" id="PTHR34566:SF2">
    <property type="entry name" value="ALTERED INHERITANCE OF MITOCHONDRIA PROTEIN"/>
    <property type="match status" value="1"/>
</dbReference>
<dbReference type="PANTHER" id="PTHR34566">
    <property type="entry name" value="ALTERED INHERITANCE OF MITOCHONDRIA PROTEIN"/>
    <property type="match status" value="1"/>
</dbReference>
<accession>A0ABQ5SFW7</accession>
<dbReference type="Proteomes" id="UP001165090">
    <property type="component" value="Unassembled WGS sequence"/>
</dbReference>
<organism evidence="3 4">
    <name type="scientific">Volvox africanus</name>
    <dbReference type="NCBI Taxonomy" id="51714"/>
    <lineage>
        <taxon>Eukaryota</taxon>
        <taxon>Viridiplantae</taxon>
        <taxon>Chlorophyta</taxon>
        <taxon>core chlorophytes</taxon>
        <taxon>Chlorophyceae</taxon>
        <taxon>CS clade</taxon>
        <taxon>Chlamydomonadales</taxon>
        <taxon>Volvocaceae</taxon>
        <taxon>Volvox</taxon>
    </lineage>
</organism>
<reference evidence="3 4" key="1">
    <citation type="journal article" date="2023" name="IScience">
        <title>Expanded male sex-determining region conserved during the evolution of homothallism in the green alga Volvox.</title>
        <authorList>
            <person name="Yamamoto K."/>
            <person name="Matsuzaki R."/>
            <person name="Mahakham W."/>
            <person name="Heman W."/>
            <person name="Sekimoto H."/>
            <person name="Kawachi M."/>
            <person name="Minakuchi Y."/>
            <person name="Toyoda A."/>
            <person name="Nozaki H."/>
        </authorList>
    </citation>
    <scope>NUCLEOTIDE SEQUENCE [LARGE SCALE GENOMIC DNA]</scope>
    <source>
        <strain evidence="3 4">NIES-4468</strain>
    </source>
</reference>
<gene>
    <name evidence="3" type="ORF">VaNZ11_013170</name>
</gene>
<evidence type="ECO:0000256" key="1">
    <source>
        <dbReference type="SAM" id="MobiDB-lite"/>
    </source>
</evidence>
<evidence type="ECO:0000313" key="3">
    <source>
        <dbReference type="EMBL" id="GLI68684.1"/>
    </source>
</evidence>
<dbReference type="Pfam" id="PF26631">
    <property type="entry name" value="DUF8204"/>
    <property type="match status" value="1"/>
</dbReference>
<dbReference type="InterPro" id="IPR058517">
    <property type="entry name" value="DUF8204"/>
</dbReference>
<sequence length="239" mass="26176">MPSNSVEEPVTGPQAKCCLGVTYFNRSLERSGKVPKCMGLAQFKQGDQENDDVRMLNEATGDFQYYCVGYSSHPTDARPASQGQPTQMPFCEGVEIAITEERVPASQAISSVAGPLMRDLSTDSVEHGDGGAAGSNAVPPLPPISTGPSDEDRNIHARFRKQLLRNADSLLSALTGEKLPPLPVQLRKYDTLAEARNSFTEAATVNLQKMRVMAEFITNRTVDVAKPIWERFRSEEETE</sequence>
<comment type="caution">
    <text evidence="3">The sequence shown here is derived from an EMBL/GenBank/DDBJ whole genome shotgun (WGS) entry which is preliminary data.</text>
</comment>
<proteinExistence type="predicted"/>
<dbReference type="EMBL" id="BSDZ01000080">
    <property type="protein sequence ID" value="GLI68684.1"/>
    <property type="molecule type" value="Genomic_DNA"/>
</dbReference>